<keyword evidence="2" id="KW-1185">Reference proteome</keyword>
<protein>
    <submittedName>
        <fullName evidence="1">TIGR02453 family protein</fullName>
    </submittedName>
</protein>
<organism evidence="1 2">
    <name type="scientific">Rhodococcus triatomae</name>
    <dbReference type="NCBI Taxonomy" id="300028"/>
    <lineage>
        <taxon>Bacteria</taxon>
        <taxon>Bacillati</taxon>
        <taxon>Actinomycetota</taxon>
        <taxon>Actinomycetes</taxon>
        <taxon>Mycobacteriales</taxon>
        <taxon>Nocardiaceae</taxon>
        <taxon>Rhodococcus</taxon>
    </lineage>
</organism>
<dbReference type="Pfam" id="PF09365">
    <property type="entry name" value="DUF2461"/>
    <property type="match status" value="1"/>
</dbReference>
<dbReference type="InterPro" id="IPR012808">
    <property type="entry name" value="CHP02453"/>
</dbReference>
<dbReference type="PIRSF" id="PIRSF028451">
    <property type="entry name" value="UCP028451"/>
    <property type="match status" value="1"/>
</dbReference>
<dbReference type="RefSeq" id="WP_072737974.1">
    <property type="nucleotide sequence ID" value="NZ_CP048813.1"/>
</dbReference>
<proteinExistence type="predicted"/>
<dbReference type="PANTHER" id="PTHR36452">
    <property type="entry name" value="CHROMOSOME 12, WHOLE GENOME SHOTGUN SEQUENCE"/>
    <property type="match status" value="1"/>
</dbReference>
<sequence>MSAFTGIPVAALDFYEDLEADNSKSFWAAHRSVYDDAVRAPMTALLAELEPEFGDGKLFRPHRDVRFAKDKSPYKTHQGLFVESYSGAGYYAQIDAAGLLVAGGFYASTPAQLARYRAAVDDERRGRQLARIVGRVRSTGFEIGGDRLKTRPRGVADDHPRLDLLRHRSLTASIRHVSPDWLATPEAATQIRRSWRAMRPLVEWLTTAVDSTE</sequence>
<dbReference type="PANTHER" id="PTHR36452:SF1">
    <property type="entry name" value="DUF2461 DOMAIN-CONTAINING PROTEIN"/>
    <property type="match status" value="1"/>
</dbReference>
<evidence type="ECO:0000313" key="2">
    <source>
        <dbReference type="Proteomes" id="UP000183263"/>
    </source>
</evidence>
<name>A0A1G7ZZ61_9NOCA</name>
<accession>A0A1G7ZZ61</accession>
<dbReference type="OrthoDB" id="9794241at2"/>
<reference evidence="1 2" key="1">
    <citation type="submission" date="2016-10" db="EMBL/GenBank/DDBJ databases">
        <authorList>
            <person name="de Groot N.N."/>
        </authorList>
    </citation>
    <scope>NUCLEOTIDE SEQUENCE [LARGE SCALE GENOMIC DNA]</scope>
    <source>
        <strain evidence="1 2">DSM 44892</strain>
    </source>
</reference>
<dbReference type="InterPro" id="IPR015996">
    <property type="entry name" value="UCP028451"/>
</dbReference>
<dbReference type="NCBIfam" id="TIGR02453">
    <property type="entry name" value="TIGR02453 family protein"/>
    <property type="match status" value="1"/>
</dbReference>
<dbReference type="EMBL" id="FNDN01000001">
    <property type="protein sequence ID" value="SDH13958.1"/>
    <property type="molecule type" value="Genomic_DNA"/>
</dbReference>
<dbReference type="Proteomes" id="UP000183263">
    <property type="component" value="Unassembled WGS sequence"/>
</dbReference>
<evidence type="ECO:0000313" key="1">
    <source>
        <dbReference type="EMBL" id="SDH13958.1"/>
    </source>
</evidence>
<gene>
    <name evidence="1" type="ORF">SAMN05444695_101271</name>
</gene>
<dbReference type="AlphaFoldDB" id="A0A1G7ZZ61"/>